<feature type="compositionally biased region" description="Polar residues" evidence="1">
    <location>
        <begin position="1"/>
        <end position="10"/>
    </location>
</feature>
<protein>
    <recommendedName>
        <fullName evidence="4">GIY-YIG domain-containing protein</fullName>
    </recommendedName>
</protein>
<evidence type="ECO:0000256" key="1">
    <source>
        <dbReference type="SAM" id="MobiDB-lite"/>
    </source>
</evidence>
<proteinExistence type="predicted"/>
<accession>A0ABP8NA64</accession>
<feature type="compositionally biased region" description="Polar residues" evidence="1">
    <location>
        <begin position="103"/>
        <end position="121"/>
    </location>
</feature>
<comment type="caution">
    <text evidence="2">The sequence shown here is derived from an EMBL/GenBank/DDBJ whole genome shotgun (WGS) entry which is preliminary data.</text>
</comment>
<feature type="region of interest" description="Disordered" evidence="1">
    <location>
        <begin position="89"/>
        <end position="121"/>
    </location>
</feature>
<dbReference type="RefSeq" id="WP_345078890.1">
    <property type="nucleotide sequence ID" value="NZ_BAABFA010000007.1"/>
</dbReference>
<dbReference type="EMBL" id="BAABFA010000007">
    <property type="protein sequence ID" value="GAA4462077.1"/>
    <property type="molecule type" value="Genomic_DNA"/>
</dbReference>
<evidence type="ECO:0008006" key="4">
    <source>
        <dbReference type="Google" id="ProtNLM"/>
    </source>
</evidence>
<sequence>MQQGLNNVGQETRDNGGPILNSSKSAPKEIPEGIIYGRKDRNNQIKPYVGQAKNENRYLQRQKEHARNNPDADFEFEILDRATPGKALNLAEQKHIDAGGGPTNKSNPNGQLSNKKNVIKK</sequence>
<feature type="compositionally biased region" description="Basic and acidic residues" evidence="1">
    <location>
        <begin position="54"/>
        <end position="70"/>
    </location>
</feature>
<reference evidence="3" key="1">
    <citation type="journal article" date="2019" name="Int. J. Syst. Evol. Microbiol.">
        <title>The Global Catalogue of Microorganisms (GCM) 10K type strain sequencing project: providing services to taxonomists for standard genome sequencing and annotation.</title>
        <authorList>
            <consortium name="The Broad Institute Genomics Platform"/>
            <consortium name="The Broad Institute Genome Sequencing Center for Infectious Disease"/>
            <person name="Wu L."/>
            <person name="Ma J."/>
        </authorList>
    </citation>
    <scope>NUCLEOTIDE SEQUENCE [LARGE SCALE GENOMIC DNA]</scope>
    <source>
        <strain evidence="3">JCM 32105</strain>
    </source>
</reference>
<gene>
    <name evidence="2" type="ORF">GCM10023093_07950</name>
</gene>
<feature type="region of interest" description="Disordered" evidence="1">
    <location>
        <begin position="1"/>
        <end position="72"/>
    </location>
</feature>
<dbReference type="Proteomes" id="UP001500067">
    <property type="component" value="Unassembled WGS sequence"/>
</dbReference>
<feature type="compositionally biased region" description="Basic and acidic residues" evidence="1">
    <location>
        <begin position="26"/>
        <end position="43"/>
    </location>
</feature>
<evidence type="ECO:0000313" key="2">
    <source>
        <dbReference type="EMBL" id="GAA4462077.1"/>
    </source>
</evidence>
<evidence type="ECO:0000313" key="3">
    <source>
        <dbReference type="Proteomes" id="UP001500067"/>
    </source>
</evidence>
<organism evidence="2 3">
    <name type="scientific">Nemorincola caseinilytica</name>
    <dbReference type="NCBI Taxonomy" id="2054315"/>
    <lineage>
        <taxon>Bacteria</taxon>
        <taxon>Pseudomonadati</taxon>
        <taxon>Bacteroidota</taxon>
        <taxon>Chitinophagia</taxon>
        <taxon>Chitinophagales</taxon>
        <taxon>Chitinophagaceae</taxon>
        <taxon>Nemorincola</taxon>
    </lineage>
</organism>
<name>A0ABP8NA64_9BACT</name>
<keyword evidence="3" id="KW-1185">Reference proteome</keyword>